<evidence type="ECO:0000313" key="3">
    <source>
        <dbReference type="Proteomes" id="UP000199420"/>
    </source>
</evidence>
<dbReference type="OrthoDB" id="5958403at2"/>
<feature type="signal peptide" evidence="1">
    <location>
        <begin position="1"/>
        <end position="40"/>
    </location>
</feature>
<sequence length="127" mass="12942">MKTIHSIHAGSVRRVLSARSFALAVALAVCGLAGTSAVYAQSTSGEVFGKAPAGDSVLAKSMTNGSQREVQVDAKGRYMIKSLPVGVYSVTLSENGQPVAKHLNVPVVVGRGIQVNFDGAASAAGTN</sequence>
<dbReference type="EMBL" id="FNYC01000003">
    <property type="protein sequence ID" value="SEI91137.1"/>
    <property type="molecule type" value="Genomic_DNA"/>
</dbReference>
<feature type="chain" id="PRO_5011445534" evidence="1">
    <location>
        <begin position="41"/>
        <end position="127"/>
    </location>
</feature>
<gene>
    <name evidence="2" type="ORF">SAMN04487997_2011</name>
</gene>
<keyword evidence="1" id="KW-0732">Signal</keyword>
<dbReference type="InterPro" id="IPR013784">
    <property type="entry name" value="Carb-bd-like_fold"/>
</dbReference>
<name>A0A1H6UN11_9GAMM</name>
<protein>
    <submittedName>
        <fullName evidence="2">Carboxypeptidase regulatory-like domain-containing protein</fullName>
    </submittedName>
</protein>
<keyword evidence="2" id="KW-0121">Carboxypeptidase</keyword>
<proteinExistence type="predicted"/>
<dbReference type="AlphaFoldDB" id="A0A1H6UN11"/>
<dbReference type="SUPFAM" id="SSF49452">
    <property type="entry name" value="Starch-binding domain-like"/>
    <property type="match status" value="1"/>
</dbReference>
<keyword evidence="2" id="KW-0378">Hydrolase</keyword>
<dbReference type="RefSeq" id="WP_139202411.1">
    <property type="nucleotide sequence ID" value="NZ_FNYC01000003.1"/>
</dbReference>
<organism evidence="2 3">
    <name type="scientific">Frateuria terrea</name>
    <dbReference type="NCBI Taxonomy" id="529704"/>
    <lineage>
        <taxon>Bacteria</taxon>
        <taxon>Pseudomonadati</taxon>
        <taxon>Pseudomonadota</taxon>
        <taxon>Gammaproteobacteria</taxon>
        <taxon>Lysobacterales</taxon>
        <taxon>Rhodanobacteraceae</taxon>
        <taxon>Frateuria</taxon>
    </lineage>
</organism>
<reference evidence="2 3" key="1">
    <citation type="submission" date="2016-10" db="EMBL/GenBank/DDBJ databases">
        <authorList>
            <person name="de Groot N.N."/>
        </authorList>
    </citation>
    <scope>NUCLEOTIDE SEQUENCE [LARGE SCALE GENOMIC DNA]</scope>
    <source>
        <strain evidence="2 3">DSM 26515</strain>
    </source>
</reference>
<dbReference type="Proteomes" id="UP000199420">
    <property type="component" value="Unassembled WGS sequence"/>
</dbReference>
<evidence type="ECO:0000313" key="2">
    <source>
        <dbReference type="EMBL" id="SEI91137.1"/>
    </source>
</evidence>
<keyword evidence="2" id="KW-0645">Protease</keyword>
<accession>A0A1H6UN11</accession>
<dbReference type="Gene3D" id="2.60.40.1120">
    <property type="entry name" value="Carboxypeptidase-like, regulatory domain"/>
    <property type="match status" value="1"/>
</dbReference>
<dbReference type="GO" id="GO:0004180">
    <property type="term" value="F:carboxypeptidase activity"/>
    <property type="evidence" value="ECO:0007669"/>
    <property type="project" value="UniProtKB-KW"/>
</dbReference>
<dbReference type="GO" id="GO:0030246">
    <property type="term" value="F:carbohydrate binding"/>
    <property type="evidence" value="ECO:0007669"/>
    <property type="project" value="InterPro"/>
</dbReference>
<evidence type="ECO:0000256" key="1">
    <source>
        <dbReference type="SAM" id="SignalP"/>
    </source>
</evidence>
<keyword evidence="3" id="KW-1185">Reference proteome</keyword>
<dbReference type="Pfam" id="PF13620">
    <property type="entry name" value="CarboxypepD_reg"/>
    <property type="match status" value="1"/>
</dbReference>